<reference evidence="1" key="1">
    <citation type="submission" date="2020-02" db="EMBL/GenBank/DDBJ databases">
        <authorList>
            <person name="Meier V. D."/>
        </authorList>
    </citation>
    <scope>NUCLEOTIDE SEQUENCE</scope>
    <source>
        <strain evidence="1">AVDCRST_MAG56</strain>
    </source>
</reference>
<organism evidence="1">
    <name type="scientific">uncultured Cytophagales bacterium</name>
    <dbReference type="NCBI Taxonomy" id="158755"/>
    <lineage>
        <taxon>Bacteria</taxon>
        <taxon>Pseudomonadati</taxon>
        <taxon>Bacteroidota</taxon>
        <taxon>Sphingobacteriia</taxon>
        <taxon>Sphingobacteriales</taxon>
        <taxon>environmental samples</taxon>
    </lineage>
</organism>
<dbReference type="EMBL" id="CADCTQ010000007">
    <property type="protein sequence ID" value="CAA9213191.1"/>
    <property type="molecule type" value="Genomic_DNA"/>
</dbReference>
<sequence>DTKDWATPSTPPARCWSTWCRPVTWAPSRASAFTSGRKTAKTCRWPRVSPGCS</sequence>
<dbReference type="EC" id="1.1.1.157" evidence="1"/>
<name>A0A6J4H2F9_9SPHI</name>
<feature type="non-terminal residue" evidence="1">
    <location>
        <position position="1"/>
    </location>
</feature>
<dbReference type="GO" id="GO:0008691">
    <property type="term" value="F:3-hydroxybutyryl-CoA dehydrogenase activity"/>
    <property type="evidence" value="ECO:0007669"/>
    <property type="project" value="UniProtKB-EC"/>
</dbReference>
<feature type="non-terminal residue" evidence="1">
    <location>
        <position position="53"/>
    </location>
</feature>
<gene>
    <name evidence="1" type="ORF">AVDCRST_MAG56-21</name>
</gene>
<proteinExistence type="predicted"/>
<dbReference type="AlphaFoldDB" id="A0A6J4H2F9"/>
<keyword evidence="1" id="KW-0560">Oxidoreductase</keyword>
<protein>
    <submittedName>
        <fullName evidence="1">3-hydroxybutyryl-CoA dehydrogenase</fullName>
        <ecNumber evidence="1">1.1.1.157</ecNumber>
    </submittedName>
</protein>
<evidence type="ECO:0000313" key="1">
    <source>
        <dbReference type="EMBL" id="CAA9213191.1"/>
    </source>
</evidence>
<accession>A0A6J4H2F9</accession>